<evidence type="ECO:0000256" key="1">
    <source>
        <dbReference type="ARBA" id="ARBA00004418"/>
    </source>
</evidence>
<dbReference type="CDD" id="cd09916">
    <property type="entry name" value="CpxP_like"/>
    <property type="match status" value="1"/>
</dbReference>
<evidence type="ECO:0000256" key="2">
    <source>
        <dbReference type="ARBA" id="ARBA00008441"/>
    </source>
</evidence>
<keyword evidence="3 5" id="KW-0732">Signal</keyword>
<dbReference type="PANTHER" id="PTHR38102">
    <property type="entry name" value="PERIPLASMIC CHAPERONE SPY"/>
    <property type="match status" value="1"/>
</dbReference>
<dbReference type="Gene3D" id="1.20.120.1490">
    <property type="match status" value="1"/>
</dbReference>
<dbReference type="Pfam" id="PF07813">
    <property type="entry name" value="LTXXQ"/>
    <property type="match status" value="1"/>
</dbReference>
<feature type="signal peptide" evidence="5">
    <location>
        <begin position="1"/>
        <end position="20"/>
    </location>
</feature>
<comment type="similarity">
    <text evidence="2">Belongs to the CpxP/Spy family.</text>
</comment>
<sequence>MNKRTKIIGAFLAASSIALAVPFVAQARPGGGDSGFGGCGSHGQRMAMAWGQGGHHGGGLLRTLDLSEAQRDKIFELRHALAPQMHEEMKTVRSASQALRGMMQQDAYDEAKVKALTEQRAAAMSRMAQLRLRNQHEIYQLLTAEQREQLQQQMSARQARRGMGPRFMPGGIDG</sequence>
<dbReference type="PANTHER" id="PTHR38102:SF1">
    <property type="entry name" value="PERIPLASMIC CHAPERONE SPY"/>
    <property type="match status" value="1"/>
</dbReference>
<reference evidence="6 7" key="1">
    <citation type="submission" date="2020-02" db="EMBL/GenBank/DDBJ databases">
        <title>Nitrogenibacter mangrovi gen. nov., sp. nov. isolated from mangrove sediment, a denitrifying betaproteobacterium.</title>
        <authorList>
            <person name="Liao H."/>
            <person name="Tian Y."/>
        </authorList>
    </citation>
    <scope>NUCLEOTIDE SEQUENCE [LARGE SCALE GENOMIC DNA]</scope>
    <source>
        <strain evidence="6 7">M9-3-2</strain>
    </source>
</reference>
<name>A0A6C1AZE1_9RHOO</name>
<evidence type="ECO:0000256" key="5">
    <source>
        <dbReference type="SAM" id="SignalP"/>
    </source>
</evidence>
<dbReference type="Proteomes" id="UP000501991">
    <property type="component" value="Chromosome"/>
</dbReference>
<feature type="chain" id="PRO_5025641594" evidence="5">
    <location>
        <begin position="21"/>
        <end position="174"/>
    </location>
</feature>
<protein>
    <submittedName>
        <fullName evidence="6">Spy/CpxP family protein refolding chaperone</fullName>
    </submittedName>
</protein>
<evidence type="ECO:0000313" key="6">
    <source>
        <dbReference type="EMBL" id="QID16722.1"/>
    </source>
</evidence>
<dbReference type="RefSeq" id="WP_173763890.1">
    <property type="nucleotide sequence ID" value="NZ_CP048836.1"/>
</dbReference>
<keyword evidence="4" id="KW-0574">Periplasm</keyword>
<evidence type="ECO:0000256" key="4">
    <source>
        <dbReference type="ARBA" id="ARBA00022764"/>
    </source>
</evidence>
<dbReference type="AlphaFoldDB" id="A0A6C1AZE1"/>
<organism evidence="6 7">
    <name type="scientific">Nitrogeniibacter mangrovi</name>
    <dbReference type="NCBI Taxonomy" id="2016596"/>
    <lineage>
        <taxon>Bacteria</taxon>
        <taxon>Pseudomonadati</taxon>
        <taxon>Pseudomonadota</taxon>
        <taxon>Betaproteobacteria</taxon>
        <taxon>Rhodocyclales</taxon>
        <taxon>Zoogloeaceae</taxon>
        <taxon>Nitrogeniibacter</taxon>
    </lineage>
</organism>
<comment type="subcellular location">
    <subcellularLocation>
        <location evidence="1">Periplasm</location>
    </subcellularLocation>
</comment>
<dbReference type="GO" id="GO:0051082">
    <property type="term" value="F:unfolded protein binding"/>
    <property type="evidence" value="ECO:0007669"/>
    <property type="project" value="TreeGrafter"/>
</dbReference>
<dbReference type="PIRSF" id="PIRSF034445">
    <property type="entry name" value="CpxP_Spy"/>
    <property type="match status" value="1"/>
</dbReference>
<gene>
    <name evidence="6" type="ORF">G3580_03190</name>
</gene>
<keyword evidence="7" id="KW-1185">Reference proteome</keyword>
<dbReference type="EMBL" id="CP048836">
    <property type="protein sequence ID" value="QID16722.1"/>
    <property type="molecule type" value="Genomic_DNA"/>
</dbReference>
<dbReference type="InterPro" id="IPR012899">
    <property type="entry name" value="LTXXQ"/>
</dbReference>
<evidence type="ECO:0000313" key="7">
    <source>
        <dbReference type="Proteomes" id="UP000501991"/>
    </source>
</evidence>
<proteinExistence type="inferred from homology"/>
<dbReference type="GO" id="GO:0030288">
    <property type="term" value="C:outer membrane-bounded periplasmic space"/>
    <property type="evidence" value="ECO:0007669"/>
    <property type="project" value="TreeGrafter"/>
</dbReference>
<dbReference type="KEGG" id="azq:G3580_03190"/>
<dbReference type="InterPro" id="IPR052211">
    <property type="entry name" value="Cpx_auxiliary_protein"/>
</dbReference>
<accession>A0A6C1AZE1</accession>
<evidence type="ECO:0000256" key="3">
    <source>
        <dbReference type="ARBA" id="ARBA00022729"/>
    </source>
</evidence>